<comment type="caution">
    <text evidence="2">The sequence shown here is derived from an EMBL/GenBank/DDBJ whole genome shotgun (WGS) entry which is preliminary data.</text>
</comment>
<protein>
    <submittedName>
        <fullName evidence="2">Uncharacterized protein</fullName>
    </submittedName>
</protein>
<feature type="compositionally biased region" description="Polar residues" evidence="1">
    <location>
        <begin position="49"/>
        <end position="60"/>
    </location>
</feature>
<keyword evidence="3" id="KW-1185">Reference proteome</keyword>
<dbReference type="EMBL" id="BAABDS010000038">
    <property type="protein sequence ID" value="GAA3716288.1"/>
    <property type="molecule type" value="Genomic_DNA"/>
</dbReference>
<accession>A0ABP7EBZ4</accession>
<feature type="region of interest" description="Disordered" evidence="1">
    <location>
        <begin position="35"/>
        <end position="60"/>
    </location>
</feature>
<dbReference type="Proteomes" id="UP001501479">
    <property type="component" value="Unassembled WGS sequence"/>
</dbReference>
<gene>
    <name evidence="2" type="ORF">GCM10022421_25030</name>
</gene>
<name>A0ABP7EBZ4_9GAMM</name>
<proteinExistence type="predicted"/>
<reference evidence="3" key="1">
    <citation type="journal article" date="2019" name="Int. J. Syst. Evol. Microbiol.">
        <title>The Global Catalogue of Microorganisms (GCM) 10K type strain sequencing project: providing services to taxonomists for standard genome sequencing and annotation.</title>
        <authorList>
            <consortium name="The Broad Institute Genomics Platform"/>
            <consortium name="The Broad Institute Genome Sequencing Center for Infectious Disease"/>
            <person name="Wu L."/>
            <person name="Ma J."/>
        </authorList>
    </citation>
    <scope>NUCLEOTIDE SEQUENCE [LARGE SCALE GENOMIC DNA]</scope>
    <source>
        <strain evidence="3">JCM 17329</strain>
    </source>
</reference>
<evidence type="ECO:0000313" key="2">
    <source>
        <dbReference type="EMBL" id="GAA3716288.1"/>
    </source>
</evidence>
<organism evidence="2 3">
    <name type="scientific">Oceanisphaera sediminis</name>
    <dbReference type="NCBI Taxonomy" id="981381"/>
    <lineage>
        <taxon>Bacteria</taxon>
        <taxon>Pseudomonadati</taxon>
        <taxon>Pseudomonadota</taxon>
        <taxon>Gammaproteobacteria</taxon>
        <taxon>Aeromonadales</taxon>
        <taxon>Aeromonadaceae</taxon>
        <taxon>Oceanisphaera</taxon>
    </lineage>
</organism>
<evidence type="ECO:0000256" key="1">
    <source>
        <dbReference type="SAM" id="MobiDB-lite"/>
    </source>
</evidence>
<evidence type="ECO:0000313" key="3">
    <source>
        <dbReference type="Proteomes" id="UP001501479"/>
    </source>
</evidence>
<sequence length="60" mass="6618">MPGVRIMKQIWRLSSKDSRTASTADVLRGNRIPVSGARVATAGHDEQPDTTTGIQKNRRK</sequence>